<organism evidence="2 3">
    <name type="scientific">Streptomyces xiamenensis</name>
    <dbReference type="NCBI Taxonomy" id="408015"/>
    <lineage>
        <taxon>Bacteria</taxon>
        <taxon>Bacillati</taxon>
        <taxon>Actinomycetota</taxon>
        <taxon>Actinomycetes</taxon>
        <taxon>Kitasatosporales</taxon>
        <taxon>Streptomycetaceae</taxon>
        <taxon>Streptomyces</taxon>
    </lineage>
</organism>
<dbReference type="KEGG" id="sxi:SXIM_25630"/>
<reference evidence="2" key="1">
    <citation type="submission" date="2019-08" db="EMBL/GenBank/DDBJ databases">
        <title>Complete genome sequence of a mangrove-derived Streptomyces xiamenensis.</title>
        <authorList>
            <person name="Xu J."/>
        </authorList>
    </citation>
    <scope>NUCLEOTIDE SEQUENCE</scope>
    <source>
        <strain evidence="2">318</strain>
    </source>
</reference>
<feature type="compositionally biased region" description="Low complexity" evidence="1">
    <location>
        <begin position="88"/>
        <end position="102"/>
    </location>
</feature>
<evidence type="ECO:0000256" key="1">
    <source>
        <dbReference type="SAM" id="MobiDB-lite"/>
    </source>
</evidence>
<gene>
    <name evidence="2" type="ORF">SXIM_25630</name>
</gene>
<sequence>MAYPCPDCDAPQAVTALDVRGEIFLHPCLSCNWVPAAAPRASALRANAPCPTRGCDGSVGEIYRYDDARSPLEVRREHCPQCYGGGAAPEPLSAPSRRAAAR</sequence>
<dbReference type="STRING" id="408015.SXIM_25630"/>
<keyword evidence="3" id="KW-1185">Reference proteome</keyword>
<dbReference type="RefSeq" id="WP_046724029.1">
    <property type="nucleotide sequence ID" value="NZ_CP009922.3"/>
</dbReference>
<name>A0A0F7FVM1_9ACTN</name>
<dbReference type="Proteomes" id="UP000034034">
    <property type="component" value="Chromosome"/>
</dbReference>
<dbReference type="EMBL" id="CP009922">
    <property type="protein sequence ID" value="AKG43947.1"/>
    <property type="molecule type" value="Genomic_DNA"/>
</dbReference>
<proteinExistence type="predicted"/>
<feature type="region of interest" description="Disordered" evidence="1">
    <location>
        <begin position="83"/>
        <end position="102"/>
    </location>
</feature>
<accession>A0A0F7FVM1</accession>
<dbReference type="AlphaFoldDB" id="A0A0F7FVM1"/>
<dbReference type="HOGENOM" id="CLU_2275998_0_0_11"/>
<evidence type="ECO:0000313" key="2">
    <source>
        <dbReference type="EMBL" id="AKG43947.1"/>
    </source>
</evidence>
<evidence type="ECO:0000313" key="3">
    <source>
        <dbReference type="Proteomes" id="UP000034034"/>
    </source>
</evidence>
<protein>
    <submittedName>
        <fullName evidence="2">Uncharacterized protein</fullName>
    </submittedName>
</protein>